<evidence type="ECO:0000256" key="2">
    <source>
        <dbReference type="ARBA" id="ARBA00022679"/>
    </source>
</evidence>
<dbReference type="GO" id="GO:0032259">
    <property type="term" value="P:methylation"/>
    <property type="evidence" value="ECO:0007669"/>
    <property type="project" value="UniProtKB-KW"/>
</dbReference>
<dbReference type="SUPFAM" id="SSF53335">
    <property type="entry name" value="S-adenosyl-L-methionine-dependent methyltransferases"/>
    <property type="match status" value="1"/>
</dbReference>
<dbReference type="OrthoDB" id="57427at2157"/>
<comment type="caution">
    <text evidence="4">The sequence shown here is derived from an EMBL/GenBank/DDBJ whole genome shotgun (WGS) entry which is preliminary data.</text>
</comment>
<evidence type="ECO:0000313" key="4">
    <source>
        <dbReference type="EMBL" id="PWR70214.1"/>
    </source>
</evidence>
<sequence length="220" mass="25729">MNNFQYQLELPGRYDELERMALPHYDTFFSTVIEFIPKQTKTILELASGTGFLTRLVRQQFKDAQIVCSDINPDMMAVAQKKPELSDVRFCTCDITQDIPDGTFDAVVLTQCLFALPREKIPEILLRIRQRISPGGVFAYGDIFEPLDKWEFELYVSHWREQMIQNGMTEAETDLMLKPLEPMIKGYNPDYVRKELIKAGFSWVIFPYWYEMYGVMIAYT</sequence>
<gene>
    <name evidence="4" type="ORF">DLD82_16220</name>
</gene>
<dbReference type="PANTHER" id="PTHR43861">
    <property type="entry name" value="TRANS-ACONITATE 2-METHYLTRANSFERASE-RELATED"/>
    <property type="match status" value="1"/>
</dbReference>
<evidence type="ECO:0000259" key="3">
    <source>
        <dbReference type="Pfam" id="PF13649"/>
    </source>
</evidence>
<dbReference type="Pfam" id="PF13649">
    <property type="entry name" value="Methyltransf_25"/>
    <property type="match status" value="1"/>
</dbReference>
<dbReference type="Gene3D" id="3.40.50.150">
    <property type="entry name" value="Vaccinia Virus protein VP39"/>
    <property type="match status" value="1"/>
</dbReference>
<dbReference type="RefSeq" id="WP_109942180.1">
    <property type="nucleotide sequence ID" value="NZ_CP176366.1"/>
</dbReference>
<dbReference type="EMBL" id="QGMZ01000045">
    <property type="protein sequence ID" value="PWR70214.1"/>
    <property type="molecule type" value="Genomic_DNA"/>
</dbReference>
<dbReference type="GeneID" id="97607989"/>
<dbReference type="GO" id="GO:0008168">
    <property type="term" value="F:methyltransferase activity"/>
    <property type="evidence" value="ECO:0007669"/>
    <property type="project" value="UniProtKB-KW"/>
</dbReference>
<dbReference type="InterPro" id="IPR029063">
    <property type="entry name" value="SAM-dependent_MTases_sf"/>
</dbReference>
<evidence type="ECO:0000256" key="1">
    <source>
        <dbReference type="ARBA" id="ARBA00022603"/>
    </source>
</evidence>
<dbReference type="Proteomes" id="UP000245934">
    <property type="component" value="Unassembled WGS sequence"/>
</dbReference>
<dbReference type="InterPro" id="IPR041698">
    <property type="entry name" value="Methyltransf_25"/>
</dbReference>
<keyword evidence="2" id="KW-0808">Transferase</keyword>
<dbReference type="CDD" id="cd02440">
    <property type="entry name" value="AdoMet_MTases"/>
    <property type="match status" value="1"/>
</dbReference>
<dbReference type="AlphaFoldDB" id="A0A2V2MPR6"/>
<proteinExistence type="predicted"/>
<keyword evidence="5" id="KW-1185">Reference proteome</keyword>
<name>A0A2V2MPR6_9EURY</name>
<keyword evidence="1" id="KW-0489">Methyltransferase</keyword>
<organism evidence="4 5">
    <name type="scientific">Methanospirillum stamsii</name>
    <dbReference type="NCBI Taxonomy" id="1277351"/>
    <lineage>
        <taxon>Archaea</taxon>
        <taxon>Methanobacteriati</taxon>
        <taxon>Methanobacteriota</taxon>
        <taxon>Stenosarchaea group</taxon>
        <taxon>Methanomicrobia</taxon>
        <taxon>Methanomicrobiales</taxon>
        <taxon>Methanospirillaceae</taxon>
        <taxon>Methanospirillum</taxon>
    </lineage>
</organism>
<reference evidence="4 5" key="1">
    <citation type="submission" date="2018-05" db="EMBL/GenBank/DDBJ databases">
        <title>Draft genome of Methanospirillum stamsii Pt1.</title>
        <authorList>
            <person name="Dueholm M.S."/>
            <person name="Nielsen P.H."/>
            <person name="Bakmann L.F."/>
            <person name="Otzen D.E."/>
        </authorList>
    </citation>
    <scope>NUCLEOTIDE SEQUENCE [LARGE SCALE GENOMIC DNA]</scope>
    <source>
        <strain evidence="4 5">Pt1</strain>
    </source>
</reference>
<evidence type="ECO:0000313" key="5">
    <source>
        <dbReference type="Proteomes" id="UP000245934"/>
    </source>
</evidence>
<accession>A0A2V2MPR6</accession>
<dbReference type="PANTHER" id="PTHR43861:SF1">
    <property type="entry name" value="TRANS-ACONITATE 2-METHYLTRANSFERASE"/>
    <property type="match status" value="1"/>
</dbReference>
<protein>
    <recommendedName>
        <fullName evidence="3">Methyltransferase domain-containing protein</fullName>
    </recommendedName>
</protein>
<feature type="domain" description="Methyltransferase" evidence="3">
    <location>
        <begin position="43"/>
        <end position="136"/>
    </location>
</feature>